<dbReference type="Gene3D" id="1.20.1250.10">
    <property type="match status" value="1"/>
</dbReference>
<organism evidence="7 8">
    <name type="scientific">Scleropages formosus</name>
    <name type="common">Asian bonytongue</name>
    <name type="synonym">Osteoglossum formosum</name>
    <dbReference type="NCBI Taxonomy" id="113540"/>
    <lineage>
        <taxon>Eukaryota</taxon>
        <taxon>Metazoa</taxon>
        <taxon>Chordata</taxon>
        <taxon>Craniata</taxon>
        <taxon>Vertebrata</taxon>
        <taxon>Euteleostomi</taxon>
        <taxon>Actinopterygii</taxon>
        <taxon>Neopterygii</taxon>
        <taxon>Teleostei</taxon>
        <taxon>Osteoglossocephala</taxon>
        <taxon>Osteoglossomorpha</taxon>
        <taxon>Osteoglossiformes</taxon>
        <taxon>Osteoglossidae</taxon>
        <taxon>Scleropages</taxon>
    </lineage>
</organism>
<dbReference type="SUPFAM" id="SSF47266">
    <property type="entry name" value="4-helical cytokines"/>
    <property type="match status" value="1"/>
</dbReference>
<dbReference type="Proteomes" id="UP000694397">
    <property type="component" value="Chromosome 24"/>
</dbReference>
<evidence type="ECO:0000256" key="2">
    <source>
        <dbReference type="ARBA" id="ARBA00007566"/>
    </source>
</evidence>
<reference evidence="7 8" key="1">
    <citation type="submission" date="2019-04" db="EMBL/GenBank/DDBJ databases">
        <authorList>
            <consortium name="Wellcome Sanger Institute Data Sharing"/>
        </authorList>
    </citation>
    <scope>NUCLEOTIDE SEQUENCE [LARGE SCALE GENOMIC DNA]</scope>
</reference>
<keyword evidence="5" id="KW-0325">Glycoprotein</keyword>
<feature type="region of interest" description="Disordered" evidence="6">
    <location>
        <begin position="150"/>
        <end position="170"/>
    </location>
</feature>
<dbReference type="GO" id="GO:0006955">
    <property type="term" value="P:immune response"/>
    <property type="evidence" value="ECO:0007669"/>
    <property type="project" value="InterPro"/>
</dbReference>
<dbReference type="GO" id="GO:0005125">
    <property type="term" value="F:cytokine activity"/>
    <property type="evidence" value="ECO:0007669"/>
    <property type="project" value="UniProtKB-KW"/>
</dbReference>
<keyword evidence="8" id="KW-1185">Reference proteome</keyword>
<proteinExistence type="inferred from homology"/>
<comment type="subcellular location">
    <subcellularLocation>
        <location evidence="1">Secreted</location>
    </subcellularLocation>
</comment>
<dbReference type="GO" id="GO:0005615">
    <property type="term" value="C:extracellular space"/>
    <property type="evidence" value="ECO:0007669"/>
    <property type="project" value="UniProtKB-KW"/>
</dbReference>
<keyword evidence="3" id="KW-0202">Cytokine</keyword>
<evidence type="ECO:0000313" key="7">
    <source>
        <dbReference type="Ensembl" id="ENSSFOP00015076800.1"/>
    </source>
</evidence>
<reference evidence="7" key="2">
    <citation type="submission" date="2025-08" db="UniProtKB">
        <authorList>
            <consortium name="Ensembl"/>
        </authorList>
    </citation>
    <scope>IDENTIFICATION</scope>
</reference>
<evidence type="ECO:0000256" key="4">
    <source>
        <dbReference type="ARBA" id="ARBA00022525"/>
    </source>
</evidence>
<sequence length="170" mass="19894">QFALHQFMLYLGPHLDLNLCRTRTPDPLESWTVVQPTAPPHPPHLKQLFPFFSWQEGSQKLLVNEILDTYIVILSTLRNQTKDKDVQLSIAAVTGRIENLKSHFLKNNDLKKKLQNLWAIKTGDAIVQRKALLELMAVFQKASKLNSRIQERKQNRRKRRQVRRTRIHSV</sequence>
<dbReference type="GO" id="GO:0005133">
    <property type="term" value="F:type II interferon receptor binding"/>
    <property type="evidence" value="ECO:0007669"/>
    <property type="project" value="InterPro"/>
</dbReference>
<reference evidence="7" key="3">
    <citation type="submission" date="2025-09" db="UniProtKB">
        <authorList>
            <consortium name="Ensembl"/>
        </authorList>
    </citation>
    <scope>IDENTIFICATION</scope>
</reference>
<evidence type="ECO:0000313" key="8">
    <source>
        <dbReference type="Proteomes" id="UP000694397"/>
    </source>
</evidence>
<dbReference type="GeneTree" id="ENSGT01060000248984"/>
<evidence type="ECO:0000256" key="1">
    <source>
        <dbReference type="ARBA" id="ARBA00004613"/>
    </source>
</evidence>
<dbReference type="Pfam" id="PF00714">
    <property type="entry name" value="IFN-gamma"/>
    <property type="match status" value="1"/>
</dbReference>
<evidence type="ECO:0008006" key="9">
    <source>
        <dbReference type="Google" id="ProtNLM"/>
    </source>
</evidence>
<dbReference type="InterPro" id="IPR002069">
    <property type="entry name" value="Interferon_gamma"/>
</dbReference>
<dbReference type="PANTHER" id="PTHR11419:SF0">
    <property type="entry name" value="INTERFERON GAMMA"/>
    <property type="match status" value="1"/>
</dbReference>
<accession>A0A8C9WLQ2</accession>
<keyword evidence="4" id="KW-0964">Secreted</keyword>
<name>A0A8C9WLQ2_SCLFO</name>
<dbReference type="OrthoDB" id="8957647at2759"/>
<evidence type="ECO:0000256" key="6">
    <source>
        <dbReference type="SAM" id="MobiDB-lite"/>
    </source>
</evidence>
<feature type="compositionally biased region" description="Basic residues" evidence="6">
    <location>
        <begin position="154"/>
        <end position="170"/>
    </location>
</feature>
<evidence type="ECO:0000256" key="5">
    <source>
        <dbReference type="ARBA" id="ARBA00023180"/>
    </source>
</evidence>
<dbReference type="Ensembl" id="ENSSFOT00015055740.1">
    <property type="protein sequence ID" value="ENSSFOP00015076800.1"/>
    <property type="gene ID" value="ENSSFOG00015032789.1"/>
</dbReference>
<evidence type="ECO:0000256" key="3">
    <source>
        <dbReference type="ARBA" id="ARBA00022514"/>
    </source>
</evidence>
<dbReference type="AlphaFoldDB" id="A0A8C9WLQ2"/>
<protein>
    <recommendedName>
        <fullName evidence="9">Interferon gamma</fullName>
    </recommendedName>
</protein>
<comment type="similarity">
    <text evidence="2">Belongs to the type II (or gamma) interferon family.</text>
</comment>
<dbReference type="PANTHER" id="PTHR11419">
    <property type="entry name" value="INTERFERON GAMMA"/>
    <property type="match status" value="1"/>
</dbReference>
<dbReference type="InterPro" id="IPR009079">
    <property type="entry name" value="4_helix_cytokine-like_core"/>
</dbReference>